<evidence type="ECO:0000313" key="3">
    <source>
        <dbReference type="Proteomes" id="UP001169027"/>
    </source>
</evidence>
<evidence type="ECO:0000259" key="1">
    <source>
        <dbReference type="PROSITE" id="PS51186"/>
    </source>
</evidence>
<dbReference type="EMBL" id="JAUKVY010000005">
    <property type="protein sequence ID" value="MDO1532434.1"/>
    <property type="molecule type" value="Genomic_DNA"/>
</dbReference>
<accession>A0ABT8S0J4</accession>
<dbReference type="RefSeq" id="WP_301807093.1">
    <property type="nucleotide sequence ID" value="NZ_JAUJZH010000005.1"/>
</dbReference>
<gene>
    <name evidence="2" type="ORF">Q2T77_09050</name>
</gene>
<feature type="domain" description="N-acetyltransferase" evidence="1">
    <location>
        <begin position="33"/>
        <end position="189"/>
    </location>
</feature>
<dbReference type="Pfam" id="PF00583">
    <property type="entry name" value="Acetyltransf_1"/>
    <property type="match status" value="1"/>
</dbReference>
<evidence type="ECO:0000313" key="2">
    <source>
        <dbReference type="EMBL" id="MDO1532434.1"/>
    </source>
</evidence>
<dbReference type="CDD" id="cd04301">
    <property type="entry name" value="NAT_SF"/>
    <property type="match status" value="1"/>
</dbReference>
<dbReference type="PROSITE" id="PS51186">
    <property type="entry name" value="GNAT"/>
    <property type="match status" value="1"/>
</dbReference>
<dbReference type="SUPFAM" id="SSF55729">
    <property type="entry name" value="Acyl-CoA N-acyltransferases (Nat)"/>
    <property type="match status" value="1"/>
</dbReference>
<organism evidence="2 3">
    <name type="scientific">Variovorax ginsengisoli</name>
    <dbReference type="NCBI Taxonomy" id="363844"/>
    <lineage>
        <taxon>Bacteria</taxon>
        <taxon>Pseudomonadati</taxon>
        <taxon>Pseudomonadota</taxon>
        <taxon>Betaproteobacteria</taxon>
        <taxon>Burkholderiales</taxon>
        <taxon>Comamonadaceae</taxon>
        <taxon>Variovorax</taxon>
    </lineage>
</organism>
<dbReference type="InterPro" id="IPR016181">
    <property type="entry name" value="Acyl_CoA_acyltransferase"/>
</dbReference>
<comment type="caution">
    <text evidence="2">The sequence shown here is derived from an EMBL/GenBank/DDBJ whole genome shotgun (WGS) entry which is preliminary data.</text>
</comment>
<protein>
    <submittedName>
        <fullName evidence="2">GNAT family N-acetyltransferase</fullName>
    </submittedName>
</protein>
<proteinExistence type="predicted"/>
<keyword evidence="3" id="KW-1185">Reference proteome</keyword>
<dbReference type="Proteomes" id="UP001169027">
    <property type="component" value="Unassembled WGS sequence"/>
</dbReference>
<name>A0ABT8S0J4_9BURK</name>
<dbReference type="Gene3D" id="3.40.630.30">
    <property type="match status" value="1"/>
</dbReference>
<sequence length="215" mass="22847">MRQVPTSPAVAIAASLRAVGHPRSATLRNGAPARIRPLRTEDAQRFGAFVGQLSEGSRGCRFHAGIGDCEPAALQQLVSVDGVRQVALVATLPLVDGEALIGEARYWVGEPPGSAELAIAVADAWQRQGVADHLIDCLLEAARDAGLRRLYGDVLASHTGLIGFLHRMGFQTCAQGPGGGLLRLERGVAPRPPQPERRPLGALRRWLAGPFVPRP</sequence>
<dbReference type="InterPro" id="IPR000182">
    <property type="entry name" value="GNAT_dom"/>
</dbReference>
<reference evidence="2" key="1">
    <citation type="submission" date="2023-06" db="EMBL/GenBank/DDBJ databases">
        <authorList>
            <person name="Jiang Y."/>
            <person name="Liu Q."/>
        </authorList>
    </citation>
    <scope>NUCLEOTIDE SEQUENCE</scope>
    <source>
        <strain evidence="2">CGMCC 1.12090</strain>
    </source>
</reference>